<evidence type="ECO:0000313" key="2">
    <source>
        <dbReference type="EMBL" id="PGG93984.1"/>
    </source>
</evidence>
<accession>A0A2C5AK30</accession>
<dbReference type="EMBL" id="CP047044">
    <property type="protein sequence ID" value="QHA16459.1"/>
    <property type="molecule type" value="Genomic_DNA"/>
</dbReference>
<dbReference type="Proteomes" id="UP000224044">
    <property type="component" value="Unassembled WGS sequence"/>
</dbReference>
<dbReference type="EMBL" id="NUSY01000041">
    <property type="protein sequence ID" value="PHE07515.1"/>
    <property type="molecule type" value="Genomic_DNA"/>
</dbReference>
<accession>A0A1D3PDZ6</accession>
<evidence type="ECO:0000313" key="1">
    <source>
        <dbReference type="EMBL" id="PEN55955.1"/>
    </source>
</evidence>
<sequence length="235" mass="27337">MITYEEKVIKELEQWKATFMKDSSMMTRFSKKVQTKVQQLIPAKVQKVLTETIRMMVQTISAGSNFIKPKLKETTWSLQRRDDEVRKKMDEYKKIAAAEGAGTGAGGILLGLADFPLLLGIKIKFLFDAATLYGFDTSNKEERLFILHVFQLAFSSDDHRKEIWKAIETWDTEEENHMDWEKFQTEYRDYIDLAKMLQLVPIIGAPVGAYANYQLLQRLGEVTMNCYRMRLLNRD</sequence>
<dbReference type="InterPro" id="IPR024787">
    <property type="entry name" value="EcsC"/>
</dbReference>
<dbReference type="EMBL" id="NVOI01000023">
    <property type="protein sequence ID" value="PGG93984.1"/>
    <property type="molecule type" value="Genomic_DNA"/>
</dbReference>
<evidence type="ECO:0000313" key="3">
    <source>
        <dbReference type="EMBL" id="PHE07515.1"/>
    </source>
</evidence>
<evidence type="ECO:0000313" key="7">
    <source>
        <dbReference type="Proteomes" id="UP000225320"/>
    </source>
</evidence>
<name>A0A1D3PDZ6_9BACI</name>
<dbReference type="EMBL" id="NUAJ01000007">
    <property type="protein sequence ID" value="PEN55955.1"/>
    <property type="molecule type" value="Genomic_DNA"/>
</dbReference>
<dbReference type="GeneID" id="64182458"/>
<dbReference type="Proteomes" id="UP000220934">
    <property type="component" value="Unassembled WGS sequence"/>
</dbReference>
<evidence type="ECO:0000313" key="8">
    <source>
        <dbReference type="Proteomes" id="UP000440820"/>
    </source>
</evidence>
<protein>
    <submittedName>
        <fullName evidence="4">Ecs operon protein EcsC</fullName>
    </submittedName>
    <submittedName>
        <fullName evidence="2">EcsC family protein</fullName>
    </submittedName>
</protein>
<gene>
    <name evidence="4" type="primary">ecsC</name>
    <name evidence="1" type="ORF">CN596_08460</name>
    <name evidence="3" type="ORF">COF62_27570</name>
    <name evidence="2" type="ORF">CON73_05810</name>
    <name evidence="4" type="ORF">GPA05_05370</name>
</gene>
<evidence type="ECO:0000313" key="4">
    <source>
        <dbReference type="EMBL" id="QHA16459.1"/>
    </source>
</evidence>
<organism evidence="2 7">
    <name type="scientific">Bacillus toyonensis</name>
    <dbReference type="NCBI Taxonomy" id="155322"/>
    <lineage>
        <taxon>Bacteria</taxon>
        <taxon>Bacillati</taxon>
        <taxon>Bacillota</taxon>
        <taxon>Bacilli</taxon>
        <taxon>Bacillales</taxon>
        <taxon>Bacillaceae</taxon>
        <taxon>Bacillus</taxon>
        <taxon>Bacillus cereus group</taxon>
    </lineage>
</organism>
<reference evidence="1 5" key="2">
    <citation type="submission" date="2017-09" db="EMBL/GenBank/DDBJ databases">
        <title>Large-scale bioinformatics analysis of Bacillus genomes uncovers conserved roles of natural products in bacterial physiology.</title>
        <authorList>
            <consortium name="Agbiome Team Llc"/>
            <person name="Bleich R.M."/>
            <person name="Kirk G.J."/>
            <person name="Santa Maria K.C."/>
            <person name="Allen S.E."/>
            <person name="Farag S."/>
            <person name="Shank E.A."/>
            <person name="Bowers A."/>
        </authorList>
    </citation>
    <scope>NUCLEOTIDE SEQUENCE [LARGE SCALE GENOMIC DNA]</scope>
    <source>
        <strain evidence="1 5">AFS027958</strain>
    </source>
</reference>
<dbReference type="Proteomes" id="UP000440820">
    <property type="component" value="Chromosome"/>
</dbReference>
<dbReference type="PANTHER" id="PTHR41260:SF1">
    <property type="entry name" value="PROTEIN ECSC"/>
    <property type="match status" value="1"/>
</dbReference>
<evidence type="ECO:0000313" key="5">
    <source>
        <dbReference type="Proteomes" id="UP000220934"/>
    </source>
</evidence>
<dbReference type="RefSeq" id="WP_000634139.1">
    <property type="nucleotide sequence ID" value="NZ_CP036014.1"/>
</dbReference>
<dbReference type="PANTHER" id="PTHR41260">
    <property type="entry name" value="PROTEIN ECSC"/>
    <property type="match status" value="1"/>
</dbReference>
<reference evidence="4 8" key="3">
    <citation type="submission" date="2019-12" db="EMBL/GenBank/DDBJ databases">
        <title>Bacillus toyonensis BV-17 genome.</title>
        <authorList>
            <person name="Chen J."/>
        </authorList>
    </citation>
    <scope>NUCLEOTIDE SEQUENCE [LARGE SCALE GENOMIC DNA]</scope>
    <source>
        <strain evidence="4 8">BV-17</strain>
    </source>
</reference>
<evidence type="ECO:0000313" key="6">
    <source>
        <dbReference type="Proteomes" id="UP000224044"/>
    </source>
</evidence>
<dbReference type="Pfam" id="PF12787">
    <property type="entry name" value="EcsC"/>
    <property type="match status" value="1"/>
</dbReference>
<dbReference type="Proteomes" id="UP000225320">
    <property type="component" value="Unassembled WGS sequence"/>
</dbReference>
<reference evidence="6 7" key="1">
    <citation type="submission" date="2017-09" db="EMBL/GenBank/DDBJ databases">
        <title>Large-scale bioinformatics analysis of Bacillus genomes uncovers conserved roles of natural products in bacterial physiology.</title>
        <authorList>
            <consortium name="Agbiome Team Llc"/>
            <person name="Bleich R.M."/>
            <person name="Grubbs K.J."/>
            <person name="Santa Maria K.C."/>
            <person name="Allen S.E."/>
            <person name="Farag S."/>
            <person name="Shank E.A."/>
            <person name="Bowers A."/>
        </authorList>
    </citation>
    <scope>NUCLEOTIDE SEQUENCE [LARGE SCALE GENOMIC DNA]</scope>
    <source>
        <strain evidence="3 6">AFS042148</strain>
        <strain evidence="2 7">AFS094862</strain>
    </source>
</reference>
<keyword evidence="8" id="KW-1185">Reference proteome</keyword>
<dbReference type="AlphaFoldDB" id="A0A1D3PDZ6"/>
<proteinExistence type="predicted"/>